<sequence length="142" mass="15011">MPLKAAEIISHPAFDTVEWELPPTKKGHAEVAKGRAGGPFKLYYEIHGQGHVKLVVGAFKILEPLVTLCATKRAGSCGRSAEEEVPEDEASSSRGRDLNGPLATNALRLAVALDAFLARCGCCRSCESTPAPAAAIFLPLSL</sequence>
<dbReference type="OrthoDB" id="19657at2759"/>
<dbReference type="EMBL" id="LGRB01000009">
    <property type="protein sequence ID" value="OCT52234.1"/>
    <property type="molecule type" value="Genomic_DNA"/>
</dbReference>
<dbReference type="Proteomes" id="UP000094526">
    <property type="component" value="Unassembled WGS sequence"/>
</dbReference>
<dbReference type="AlphaFoldDB" id="A0A1C1CUR2"/>
<proteinExistence type="predicted"/>
<keyword evidence="3" id="KW-1185">Reference proteome</keyword>
<dbReference type="VEuPathDB" id="FungiDB:G647_05927"/>
<evidence type="ECO:0000256" key="1">
    <source>
        <dbReference type="SAM" id="MobiDB-lite"/>
    </source>
</evidence>
<protein>
    <submittedName>
        <fullName evidence="2">Uncharacterized protein</fullName>
    </submittedName>
</protein>
<dbReference type="VEuPathDB" id="FungiDB:CLCR_09246"/>
<evidence type="ECO:0000313" key="2">
    <source>
        <dbReference type="EMBL" id="OCT52234.1"/>
    </source>
</evidence>
<evidence type="ECO:0000313" key="3">
    <source>
        <dbReference type="Proteomes" id="UP000094526"/>
    </source>
</evidence>
<gene>
    <name evidence="2" type="ORF">CLCR_09246</name>
</gene>
<name>A0A1C1CUR2_9EURO</name>
<dbReference type="STRING" id="86049.A0A1C1CUR2"/>
<accession>A0A1C1CUR2</accession>
<comment type="caution">
    <text evidence="2">The sequence shown here is derived from an EMBL/GenBank/DDBJ whole genome shotgun (WGS) entry which is preliminary data.</text>
</comment>
<organism evidence="2 3">
    <name type="scientific">Cladophialophora carrionii</name>
    <dbReference type="NCBI Taxonomy" id="86049"/>
    <lineage>
        <taxon>Eukaryota</taxon>
        <taxon>Fungi</taxon>
        <taxon>Dikarya</taxon>
        <taxon>Ascomycota</taxon>
        <taxon>Pezizomycotina</taxon>
        <taxon>Eurotiomycetes</taxon>
        <taxon>Chaetothyriomycetidae</taxon>
        <taxon>Chaetothyriales</taxon>
        <taxon>Herpotrichiellaceae</taxon>
        <taxon>Cladophialophora</taxon>
    </lineage>
</organism>
<reference evidence="3" key="1">
    <citation type="submission" date="2015-07" db="EMBL/GenBank/DDBJ databases">
        <authorList>
            <person name="Teixeira M.M."/>
            <person name="Souza R.C."/>
            <person name="Almeida L.G."/>
            <person name="Vicente V.A."/>
            <person name="de Hoog S."/>
            <person name="Bocca A.L."/>
            <person name="de Almeida S.R."/>
            <person name="Vasconcelos A.T."/>
            <person name="Felipe M.S."/>
        </authorList>
    </citation>
    <scope>NUCLEOTIDE SEQUENCE [LARGE SCALE GENOMIC DNA]</scope>
    <source>
        <strain evidence="3">KSF</strain>
    </source>
</reference>
<feature type="region of interest" description="Disordered" evidence="1">
    <location>
        <begin position="74"/>
        <end position="97"/>
    </location>
</feature>